<keyword evidence="2" id="KW-1185">Reference proteome</keyword>
<dbReference type="SUPFAM" id="SSF53098">
    <property type="entry name" value="Ribonuclease H-like"/>
    <property type="match status" value="1"/>
</dbReference>
<evidence type="ECO:0008006" key="3">
    <source>
        <dbReference type="Google" id="ProtNLM"/>
    </source>
</evidence>
<dbReference type="PROSITE" id="PS51257">
    <property type="entry name" value="PROKAR_LIPOPROTEIN"/>
    <property type="match status" value="1"/>
</dbReference>
<dbReference type="InterPro" id="IPR012337">
    <property type="entry name" value="RNaseH-like_sf"/>
</dbReference>
<dbReference type="AlphaFoldDB" id="A0A2P4P3Q4"/>
<accession>A0A2P4P3Q4</accession>
<sequence>MESFITRSLSSADKIKFHMHLLQVTISCGFSLFWINNPESLATKFEPSTSTNKRRPTDPLTIPCEIYNIIMNGHFWESLIKLEQLLLPYCAILNILQTDKARLFEVLHGFAYIYQFWQKYPDNNMANGILIRLQKRWELWEQPLLILSWLLHPAYRSNYFTLPSRSQISYLHIGKWLVYYYKAWTGKDPISILKEFDDFSQGTKYPFDDASISQFKNDIHRYWCWVRSAYPEIGTVAARIFGICVNAASVERLWSSMGFLHTKASNRLKFSRVLNMAKLRADITYKRRKQESVLLKSTTANINLEQHINLDNLDEQNKENDSNINNRD</sequence>
<dbReference type="Proteomes" id="UP000018888">
    <property type="component" value="Unassembled WGS sequence"/>
</dbReference>
<comment type="caution">
    <text evidence="1">The sequence shown here is derived from an EMBL/GenBank/DDBJ whole genome shotgun (WGS) entry which is preliminary data.</text>
</comment>
<gene>
    <name evidence="1" type="ORF">GLOIN_2v1487366</name>
</gene>
<name>A0A2P4P3Q4_RHIID</name>
<organism evidence="1 2">
    <name type="scientific">Rhizophagus irregularis (strain DAOM 181602 / DAOM 197198 / MUCL 43194)</name>
    <name type="common">Arbuscular mycorrhizal fungus</name>
    <name type="synonym">Glomus intraradices</name>
    <dbReference type="NCBI Taxonomy" id="747089"/>
    <lineage>
        <taxon>Eukaryota</taxon>
        <taxon>Fungi</taxon>
        <taxon>Fungi incertae sedis</taxon>
        <taxon>Mucoromycota</taxon>
        <taxon>Glomeromycotina</taxon>
        <taxon>Glomeromycetes</taxon>
        <taxon>Glomerales</taxon>
        <taxon>Glomeraceae</taxon>
        <taxon>Rhizophagus</taxon>
    </lineage>
</organism>
<dbReference type="VEuPathDB" id="FungiDB:RhiirFUN_011132"/>
<dbReference type="EMBL" id="AUPC02000415">
    <property type="protein sequence ID" value="POG60019.1"/>
    <property type="molecule type" value="Genomic_DNA"/>
</dbReference>
<evidence type="ECO:0000313" key="1">
    <source>
        <dbReference type="EMBL" id="POG60019.1"/>
    </source>
</evidence>
<reference evidence="1 2" key="2">
    <citation type="journal article" date="2018" name="New Phytol.">
        <title>High intraspecific genome diversity in the model arbuscular mycorrhizal symbiont Rhizophagus irregularis.</title>
        <authorList>
            <person name="Chen E.C.H."/>
            <person name="Morin E."/>
            <person name="Beaudet D."/>
            <person name="Noel J."/>
            <person name="Yildirir G."/>
            <person name="Ndikumana S."/>
            <person name="Charron P."/>
            <person name="St-Onge C."/>
            <person name="Giorgi J."/>
            <person name="Kruger M."/>
            <person name="Marton T."/>
            <person name="Ropars J."/>
            <person name="Grigoriev I.V."/>
            <person name="Hainaut M."/>
            <person name="Henrissat B."/>
            <person name="Roux C."/>
            <person name="Martin F."/>
            <person name="Corradi N."/>
        </authorList>
    </citation>
    <scope>NUCLEOTIDE SEQUENCE [LARGE SCALE GENOMIC DNA]</scope>
    <source>
        <strain evidence="1 2">DAOM 197198</strain>
    </source>
</reference>
<protein>
    <recommendedName>
        <fullName evidence="3">HAT C-terminal dimerisation domain-containing protein</fullName>
    </recommendedName>
</protein>
<reference evidence="1 2" key="1">
    <citation type="journal article" date="2013" name="Proc. Natl. Acad. Sci. U.S.A.">
        <title>Genome of an arbuscular mycorrhizal fungus provides insight into the oldest plant symbiosis.</title>
        <authorList>
            <person name="Tisserant E."/>
            <person name="Malbreil M."/>
            <person name="Kuo A."/>
            <person name="Kohler A."/>
            <person name="Symeonidi A."/>
            <person name="Balestrini R."/>
            <person name="Charron P."/>
            <person name="Duensing N."/>
            <person name="Frei Dit Frey N."/>
            <person name="Gianinazzi-Pearson V."/>
            <person name="Gilbert L.B."/>
            <person name="Handa Y."/>
            <person name="Herr J.R."/>
            <person name="Hijri M."/>
            <person name="Koul R."/>
            <person name="Kawaguchi M."/>
            <person name="Krajinski F."/>
            <person name="Lammers P.J."/>
            <person name="Masclaux F.G."/>
            <person name="Murat C."/>
            <person name="Morin E."/>
            <person name="Ndikumana S."/>
            <person name="Pagni M."/>
            <person name="Petitpierre D."/>
            <person name="Requena N."/>
            <person name="Rosikiewicz P."/>
            <person name="Riley R."/>
            <person name="Saito K."/>
            <person name="San Clemente H."/>
            <person name="Shapiro H."/>
            <person name="van Tuinen D."/>
            <person name="Becard G."/>
            <person name="Bonfante P."/>
            <person name="Paszkowski U."/>
            <person name="Shachar-Hill Y.Y."/>
            <person name="Tuskan G.A."/>
            <person name="Young P.W."/>
            <person name="Sanders I.R."/>
            <person name="Henrissat B."/>
            <person name="Rensing S.A."/>
            <person name="Grigoriev I.V."/>
            <person name="Corradi N."/>
            <person name="Roux C."/>
            <person name="Martin F."/>
        </authorList>
    </citation>
    <scope>NUCLEOTIDE SEQUENCE [LARGE SCALE GENOMIC DNA]</scope>
    <source>
        <strain evidence="1 2">DAOM 197198</strain>
    </source>
</reference>
<proteinExistence type="predicted"/>
<evidence type="ECO:0000313" key="2">
    <source>
        <dbReference type="Proteomes" id="UP000018888"/>
    </source>
</evidence>